<feature type="region of interest" description="Disordered" evidence="1">
    <location>
        <begin position="228"/>
        <end position="276"/>
    </location>
</feature>
<reference evidence="2" key="1">
    <citation type="submission" date="2023-07" db="EMBL/GenBank/DDBJ databases">
        <title>Chromosome-level genome assembly of Artemia franciscana.</title>
        <authorList>
            <person name="Jo E."/>
        </authorList>
    </citation>
    <scope>NUCLEOTIDE SEQUENCE</scope>
    <source>
        <tissue evidence="2">Whole body</tissue>
    </source>
</reference>
<gene>
    <name evidence="2" type="ORF">QYM36_019616</name>
</gene>
<evidence type="ECO:0000313" key="3">
    <source>
        <dbReference type="Proteomes" id="UP001187531"/>
    </source>
</evidence>
<feature type="region of interest" description="Disordered" evidence="1">
    <location>
        <begin position="294"/>
        <end position="317"/>
    </location>
</feature>
<keyword evidence="3" id="KW-1185">Reference proteome</keyword>
<comment type="caution">
    <text evidence="2">The sequence shown here is derived from an EMBL/GenBank/DDBJ whole genome shotgun (WGS) entry which is preliminary data.</text>
</comment>
<evidence type="ECO:0000313" key="2">
    <source>
        <dbReference type="EMBL" id="KAK2701743.1"/>
    </source>
</evidence>
<dbReference type="Proteomes" id="UP001187531">
    <property type="component" value="Unassembled WGS sequence"/>
</dbReference>
<accession>A0AA88KQV4</accession>
<feature type="region of interest" description="Disordered" evidence="1">
    <location>
        <begin position="337"/>
        <end position="383"/>
    </location>
</feature>
<evidence type="ECO:0000256" key="1">
    <source>
        <dbReference type="SAM" id="MobiDB-lite"/>
    </source>
</evidence>
<proteinExistence type="predicted"/>
<dbReference type="EMBL" id="JAVRJZ010001992">
    <property type="protein sequence ID" value="KAK2701743.1"/>
    <property type="molecule type" value="Genomic_DNA"/>
</dbReference>
<name>A0AA88KQV4_ARTSF</name>
<protein>
    <submittedName>
        <fullName evidence="2">Uncharacterized protein</fullName>
    </submittedName>
</protein>
<sequence>MPSRMFSDIYETYNCEDYEVYEDFEDIDTTSNTWNYGAYDSEEYFTDGYNYRYTPQVKPIPRTTEILPFKSNYVYSIKIRKFEPDPKIVESVETDGEQEETWEAFEKERLYFGSRIQRLKLNDKREIEDPTKEDRDTSVNERVSKIWDETSVKPTEEPTSVPDVTAVYVPPRLRNKRNKEAPNIASLVFFPTLGTDESEINCTIKRMNEENEGFTEIRSRRSILANNRPMRNHPDMISDNVPPSLTGSRKMERPGRFTDENRSSCGNYVPPTVRSRQSSEQFAHYYKFTDENRFTDETRSSRENYVPPTVKSRQSDEQTAARAHINERTVISANRPPSLTRSKQMEGSVRFADENRSSGGIYIPPTVRSRQSSKPAAKGHVNVKNRLSKKGLFLENSLHGSFELKYSRLRCSMS</sequence>
<dbReference type="AlphaFoldDB" id="A0AA88KQV4"/>
<feature type="compositionally biased region" description="Basic and acidic residues" evidence="1">
    <location>
        <begin position="249"/>
        <end position="262"/>
    </location>
</feature>
<organism evidence="2 3">
    <name type="scientific">Artemia franciscana</name>
    <name type="common">Brine shrimp</name>
    <name type="synonym">Artemia sanfranciscana</name>
    <dbReference type="NCBI Taxonomy" id="6661"/>
    <lineage>
        <taxon>Eukaryota</taxon>
        <taxon>Metazoa</taxon>
        <taxon>Ecdysozoa</taxon>
        <taxon>Arthropoda</taxon>
        <taxon>Crustacea</taxon>
        <taxon>Branchiopoda</taxon>
        <taxon>Anostraca</taxon>
        <taxon>Artemiidae</taxon>
        <taxon>Artemia</taxon>
    </lineage>
</organism>